<dbReference type="HAMAP" id="MF_00272">
    <property type="entry name" value="GcvH"/>
    <property type="match status" value="1"/>
</dbReference>
<dbReference type="Gene3D" id="2.40.50.100">
    <property type="match status" value="1"/>
</dbReference>
<dbReference type="GO" id="GO:0005739">
    <property type="term" value="C:mitochondrion"/>
    <property type="evidence" value="ECO:0007669"/>
    <property type="project" value="TreeGrafter"/>
</dbReference>
<sequence>MGWTWALFFANETVASIVRETCEGHGCEMREKLPVPQLWDSPTITSTYVDNVAIIGARKKDVENRAQRINEAFEQKGIPIVWSYTSPVRRLETVGCCIDFEKKTLENKAARLWRVYLAGLELVKRSKVRGKVVQVWLGHVTAIFRFSPYLLSIFDKIYRFTMITEDKRVSLWPAVRAEIQNACDLIWFARVDLGAGYISHVDMGDSADKGYALMSRSASTSLIRAACCFREKWRYVSLPDSLKELVEKVGVSREDVYDFGRLESTMRSTWSGATLSGVGLGTQYSQWLQEALQEGSWLKTSPLMSQYRAKRSMRVDVDCPALVPPLDPELLSEGTFKLLWAKRWKNPEEHIGMKEGRVALSSLKRSARVLSLCGKRKLTICDNLPVVIFFEKGRSSRPGPNRLCRISAAIQAIKAVLENASDKYSADAAEITWALETASSIRGSLKRLPSDSTPKRRWRQGERVDSNSNINAKPCNKKLLKKRELSVEAAVPPHKRLRASKVKPTTLKLYHNAVVEFEEWAADRALNLGSHKEIDEALVEFLHELCEDSRNISDANYTIFGYILLKSNFHMQDRDQLPFAKQAMKGWRARFPAKSRTGVDLRLWDLVALHCFRLGFIDSAAAILIQGDSYLRPNEVLSIRRDCVVPPSSSTLSEIWGVVICPFEEGVPTKSGEFDDTILFDTKERMDVNVIMKCLYRASRGHDYLFENLSYKDYVSHVKKASEHVRAQTVFTRSVISTRYKNVVGGSALSDILHPGSMAFALRASLRSACRMHGLRSGLAAPTFAAPRFGLRCFSDLRFAPTHEWFKAEGNTATLGISDFAQGQLGEVVYVELPEVGATFSTKDTICTLESVKAVGEVYAPVDMEVTDINSKLSDEPATINSSPEDEGWLVKVKFSGDASSLMDRAAYEKHLESEKTEE</sequence>
<dbReference type="GO" id="GO:0019464">
    <property type="term" value="P:glycine decarboxylation via glycine cleavage system"/>
    <property type="evidence" value="ECO:0007669"/>
    <property type="project" value="InterPro"/>
</dbReference>
<evidence type="ECO:0000256" key="3">
    <source>
        <dbReference type="ARBA" id="ARBA00022823"/>
    </source>
</evidence>
<comment type="similarity">
    <text evidence="2">Belongs to the GcvH family.</text>
</comment>
<evidence type="ECO:0000313" key="9">
    <source>
        <dbReference type="Proteomes" id="UP000186817"/>
    </source>
</evidence>
<evidence type="ECO:0000256" key="4">
    <source>
        <dbReference type="PIRSR" id="PIRSR617453-50"/>
    </source>
</evidence>
<evidence type="ECO:0000256" key="1">
    <source>
        <dbReference type="ARBA" id="ARBA00001938"/>
    </source>
</evidence>
<dbReference type="InterPro" id="IPR033753">
    <property type="entry name" value="GCV_H/Fam206"/>
</dbReference>
<comment type="cofactor">
    <cofactor evidence="1">
        <name>(R)-lipoate</name>
        <dbReference type="ChEBI" id="CHEBI:83088"/>
    </cofactor>
</comment>
<evidence type="ECO:0000256" key="6">
    <source>
        <dbReference type="SAM" id="SignalP"/>
    </source>
</evidence>
<dbReference type="PROSITE" id="PS50968">
    <property type="entry name" value="BIOTINYL_LIPOYL"/>
    <property type="match status" value="1"/>
</dbReference>
<keyword evidence="6" id="KW-0732">Signal</keyword>
<dbReference type="OrthoDB" id="407960at2759"/>
<dbReference type="GO" id="GO:0005960">
    <property type="term" value="C:glycine cleavage complex"/>
    <property type="evidence" value="ECO:0007669"/>
    <property type="project" value="InterPro"/>
</dbReference>
<dbReference type="NCBIfam" id="TIGR00527">
    <property type="entry name" value="gcvH"/>
    <property type="match status" value="1"/>
</dbReference>
<feature type="region of interest" description="Disordered" evidence="5">
    <location>
        <begin position="446"/>
        <end position="467"/>
    </location>
</feature>
<dbReference type="Pfam" id="PF01597">
    <property type="entry name" value="GCV_H"/>
    <property type="match status" value="1"/>
</dbReference>
<evidence type="ECO:0000256" key="2">
    <source>
        <dbReference type="ARBA" id="ARBA00009249"/>
    </source>
</evidence>
<dbReference type="InterPro" id="IPR002930">
    <property type="entry name" value="GCV_H"/>
</dbReference>
<dbReference type="NCBIfam" id="NF002270">
    <property type="entry name" value="PRK01202.1"/>
    <property type="match status" value="1"/>
</dbReference>
<dbReference type="PANTHER" id="PTHR11715">
    <property type="entry name" value="GLYCINE CLEAVAGE SYSTEM H PROTEIN"/>
    <property type="match status" value="1"/>
</dbReference>
<dbReference type="InterPro" id="IPR000089">
    <property type="entry name" value="Biotin_lipoyl"/>
</dbReference>
<organism evidence="8 9">
    <name type="scientific">Symbiodinium microadriaticum</name>
    <name type="common">Dinoflagellate</name>
    <name type="synonym">Zooxanthella microadriatica</name>
    <dbReference type="NCBI Taxonomy" id="2951"/>
    <lineage>
        <taxon>Eukaryota</taxon>
        <taxon>Sar</taxon>
        <taxon>Alveolata</taxon>
        <taxon>Dinophyceae</taxon>
        <taxon>Suessiales</taxon>
        <taxon>Symbiodiniaceae</taxon>
        <taxon>Symbiodinium</taxon>
    </lineage>
</organism>
<dbReference type="AlphaFoldDB" id="A0A1Q9EE92"/>
<dbReference type="PANTHER" id="PTHR11715:SF3">
    <property type="entry name" value="GLYCINE CLEAVAGE SYSTEM H PROTEIN-RELATED"/>
    <property type="match status" value="1"/>
</dbReference>
<dbReference type="InterPro" id="IPR011053">
    <property type="entry name" value="Single_hybrid_motif"/>
</dbReference>
<reference evidence="8 9" key="1">
    <citation type="submission" date="2016-02" db="EMBL/GenBank/DDBJ databases">
        <title>Genome analysis of coral dinoflagellate symbionts highlights evolutionary adaptations to a symbiotic lifestyle.</title>
        <authorList>
            <person name="Aranda M."/>
            <person name="Li Y."/>
            <person name="Liew Y.J."/>
            <person name="Baumgarten S."/>
            <person name="Simakov O."/>
            <person name="Wilson M."/>
            <person name="Piel J."/>
            <person name="Ashoor H."/>
            <person name="Bougouffa S."/>
            <person name="Bajic V.B."/>
            <person name="Ryu T."/>
            <person name="Ravasi T."/>
            <person name="Bayer T."/>
            <person name="Micklem G."/>
            <person name="Kim H."/>
            <person name="Bhak J."/>
            <person name="Lajeunesse T.C."/>
            <person name="Voolstra C.R."/>
        </authorList>
    </citation>
    <scope>NUCLEOTIDE SEQUENCE [LARGE SCALE GENOMIC DNA]</scope>
    <source>
        <strain evidence="8 9">CCMP2467</strain>
    </source>
</reference>
<proteinExistence type="inferred from homology"/>
<keyword evidence="3 4" id="KW-0450">Lipoyl</keyword>
<comment type="caution">
    <text evidence="8">The sequence shown here is derived from an EMBL/GenBank/DDBJ whole genome shotgun (WGS) entry which is preliminary data.</text>
</comment>
<dbReference type="GO" id="GO:0009249">
    <property type="term" value="P:protein lipoylation"/>
    <property type="evidence" value="ECO:0007669"/>
    <property type="project" value="TreeGrafter"/>
</dbReference>
<evidence type="ECO:0000256" key="5">
    <source>
        <dbReference type="SAM" id="MobiDB-lite"/>
    </source>
</evidence>
<keyword evidence="9" id="KW-1185">Reference proteome</keyword>
<dbReference type="EMBL" id="LSRX01000177">
    <property type="protein sequence ID" value="OLQ05697.1"/>
    <property type="molecule type" value="Genomic_DNA"/>
</dbReference>
<name>A0A1Q9EE92_SYMMI</name>
<gene>
    <name evidence="8" type="primary">GDCSH</name>
    <name evidence="8" type="ORF">AK812_SmicGene11074</name>
</gene>
<feature type="signal peptide" evidence="6">
    <location>
        <begin position="1"/>
        <end position="15"/>
    </location>
</feature>
<accession>A0A1Q9EE92</accession>
<evidence type="ECO:0000313" key="8">
    <source>
        <dbReference type="EMBL" id="OLQ05697.1"/>
    </source>
</evidence>
<feature type="chain" id="PRO_5013385364" evidence="6">
    <location>
        <begin position="16"/>
        <end position="919"/>
    </location>
</feature>
<feature type="modified residue" description="N6-lipoyllysine" evidence="4">
    <location>
        <position position="853"/>
    </location>
</feature>
<dbReference type="InterPro" id="IPR017453">
    <property type="entry name" value="GCV_H_sub"/>
</dbReference>
<evidence type="ECO:0000259" key="7">
    <source>
        <dbReference type="PROSITE" id="PS50968"/>
    </source>
</evidence>
<feature type="domain" description="Lipoyl-binding" evidence="7">
    <location>
        <begin position="812"/>
        <end position="894"/>
    </location>
</feature>
<dbReference type="Proteomes" id="UP000186817">
    <property type="component" value="Unassembled WGS sequence"/>
</dbReference>
<protein>
    <submittedName>
        <fullName evidence="8">Glycine cleavage system H protein, mitochondrial</fullName>
    </submittedName>
</protein>
<dbReference type="SUPFAM" id="SSF51230">
    <property type="entry name" value="Single hybrid motif"/>
    <property type="match status" value="1"/>
</dbReference>
<dbReference type="CDD" id="cd06848">
    <property type="entry name" value="GCS_H"/>
    <property type="match status" value="1"/>
</dbReference>